<proteinExistence type="predicted"/>
<gene>
    <name evidence="3" type="ORF">LX59_00061</name>
</gene>
<keyword evidence="2" id="KW-1133">Transmembrane helix</keyword>
<reference evidence="3 4" key="1">
    <citation type="submission" date="2019-07" db="EMBL/GenBank/DDBJ databases">
        <title>Genomic Encyclopedia of Type Strains, Phase I: the one thousand microbial genomes (KMG-I) project.</title>
        <authorList>
            <person name="Kyrpides N."/>
        </authorList>
    </citation>
    <scope>NUCLEOTIDE SEQUENCE [LARGE SCALE GENOMIC DNA]</scope>
    <source>
        <strain evidence="3 4">DSM 375</strain>
    </source>
</reference>
<protein>
    <submittedName>
        <fullName evidence="3">Uncharacterized protein</fullName>
    </submittedName>
</protein>
<feature type="region of interest" description="Disordered" evidence="1">
    <location>
        <begin position="218"/>
        <end position="244"/>
    </location>
</feature>
<accession>A0A562J1V7</accession>
<sequence length="360" mass="38867">MLKVELVAAGSKPGHALLNIQGWTGDAGALELSIQRNQDQYYLGDQGSWSGQPVWFGISLDAQADGPNLVAEVGPWLVDALLLEPQMVYMLYLRQNALNDKGVLRLKGNLLSSQAAGQSLHQEAHLDRTPKPAPKPEPLPEPAPEPTPASKEEHFSAQRDEADDLADGSSLAAEPRETRPTPPPKPRSKAWLWILLGLLLAGAIGAGVWWWLQQRPAKTEPTPEPTASTEPAPASAPTVSTPTGEAACATEALQQNSDDLAFIRGCLDSKPNAEQVLAVIERAKAAKRCNVVQRLYAFTAQSGNAAVAVAYAAEYDPKTFKAEGCIKSADKETAQYWYEQALVADPNNAQARERLEVLKK</sequence>
<evidence type="ECO:0000313" key="4">
    <source>
        <dbReference type="Proteomes" id="UP000319627"/>
    </source>
</evidence>
<feature type="region of interest" description="Disordered" evidence="1">
    <location>
        <begin position="117"/>
        <end position="187"/>
    </location>
</feature>
<dbReference type="Proteomes" id="UP000319627">
    <property type="component" value="Unassembled WGS sequence"/>
</dbReference>
<evidence type="ECO:0000256" key="2">
    <source>
        <dbReference type="SAM" id="Phobius"/>
    </source>
</evidence>
<keyword evidence="4" id="KW-1185">Reference proteome</keyword>
<dbReference type="RefSeq" id="WP_144569852.1">
    <property type="nucleotide sequence ID" value="NZ_VLKG01000001.1"/>
</dbReference>
<feature type="compositionally biased region" description="Pro residues" evidence="1">
    <location>
        <begin position="131"/>
        <end position="147"/>
    </location>
</feature>
<dbReference type="AlphaFoldDB" id="A0A562J1V7"/>
<organism evidence="3 4">
    <name type="scientific">Azomonas agilis</name>
    <dbReference type="NCBI Taxonomy" id="116849"/>
    <lineage>
        <taxon>Bacteria</taxon>
        <taxon>Pseudomonadati</taxon>
        <taxon>Pseudomonadota</taxon>
        <taxon>Gammaproteobacteria</taxon>
        <taxon>Pseudomonadales</taxon>
        <taxon>Pseudomonadaceae</taxon>
        <taxon>Azomonas</taxon>
    </lineage>
</organism>
<evidence type="ECO:0000313" key="3">
    <source>
        <dbReference type="EMBL" id="TWH77158.1"/>
    </source>
</evidence>
<feature type="transmembrane region" description="Helical" evidence="2">
    <location>
        <begin position="190"/>
        <end position="212"/>
    </location>
</feature>
<keyword evidence="2" id="KW-0472">Membrane</keyword>
<dbReference type="EMBL" id="VLKG01000001">
    <property type="protein sequence ID" value="TWH77158.1"/>
    <property type="molecule type" value="Genomic_DNA"/>
</dbReference>
<feature type="compositionally biased region" description="Low complexity" evidence="1">
    <location>
        <begin position="225"/>
        <end position="243"/>
    </location>
</feature>
<feature type="compositionally biased region" description="Basic and acidic residues" evidence="1">
    <location>
        <begin position="150"/>
        <end position="160"/>
    </location>
</feature>
<comment type="caution">
    <text evidence="3">The sequence shown here is derived from an EMBL/GenBank/DDBJ whole genome shotgun (WGS) entry which is preliminary data.</text>
</comment>
<name>A0A562J1V7_9GAMM</name>
<dbReference type="OrthoDB" id="6158985at2"/>
<keyword evidence="2" id="KW-0812">Transmembrane</keyword>
<evidence type="ECO:0000256" key="1">
    <source>
        <dbReference type="SAM" id="MobiDB-lite"/>
    </source>
</evidence>